<dbReference type="InterPro" id="IPR008795">
    <property type="entry name" value="Prominin"/>
</dbReference>
<dbReference type="Pfam" id="PF05478">
    <property type="entry name" value="Prominin"/>
    <property type="match status" value="1"/>
</dbReference>
<proteinExistence type="inferred from homology"/>
<evidence type="ECO:0000256" key="6">
    <source>
        <dbReference type="ARBA" id="ARBA00023180"/>
    </source>
</evidence>
<evidence type="ECO:0000256" key="8">
    <source>
        <dbReference type="SAM" id="Phobius"/>
    </source>
</evidence>
<evidence type="ECO:0000256" key="4">
    <source>
        <dbReference type="ARBA" id="ARBA00022989"/>
    </source>
</evidence>
<evidence type="ECO:0008006" key="12">
    <source>
        <dbReference type="Google" id="ProtNLM"/>
    </source>
</evidence>
<gene>
    <name evidence="10" type="ORF">SNE40_012725</name>
</gene>
<keyword evidence="4 8" id="KW-1133">Transmembrane helix</keyword>
<keyword evidence="9" id="KW-0732">Signal</keyword>
<feature type="transmembrane region" description="Helical" evidence="8">
    <location>
        <begin position="161"/>
        <end position="183"/>
    </location>
</feature>
<evidence type="ECO:0000256" key="9">
    <source>
        <dbReference type="SAM" id="SignalP"/>
    </source>
</evidence>
<protein>
    <recommendedName>
        <fullName evidence="12">Prominin-like protein</fullName>
    </recommendedName>
</protein>
<dbReference type="GO" id="GO:0016020">
    <property type="term" value="C:membrane"/>
    <property type="evidence" value="ECO:0007669"/>
    <property type="project" value="UniProtKB-SubCell"/>
</dbReference>
<dbReference type="PANTHER" id="PTHR22730:SF1">
    <property type="entry name" value="PROMININ-LIKE PROTEIN"/>
    <property type="match status" value="1"/>
</dbReference>
<keyword evidence="11" id="KW-1185">Reference proteome</keyword>
<feature type="transmembrane region" description="Helical" evidence="8">
    <location>
        <begin position="485"/>
        <end position="510"/>
    </location>
</feature>
<evidence type="ECO:0000256" key="7">
    <source>
        <dbReference type="SAM" id="MobiDB-lite"/>
    </source>
</evidence>
<organism evidence="10 11">
    <name type="scientific">Patella caerulea</name>
    <name type="common">Rayed Mediterranean limpet</name>
    <dbReference type="NCBI Taxonomy" id="87958"/>
    <lineage>
        <taxon>Eukaryota</taxon>
        <taxon>Metazoa</taxon>
        <taxon>Spiralia</taxon>
        <taxon>Lophotrochozoa</taxon>
        <taxon>Mollusca</taxon>
        <taxon>Gastropoda</taxon>
        <taxon>Patellogastropoda</taxon>
        <taxon>Patelloidea</taxon>
        <taxon>Patellidae</taxon>
        <taxon>Patella</taxon>
    </lineage>
</organism>
<feature type="transmembrane region" description="Helical" evidence="8">
    <location>
        <begin position="113"/>
        <end position="140"/>
    </location>
</feature>
<feature type="transmembrane region" description="Helical" evidence="8">
    <location>
        <begin position="800"/>
        <end position="820"/>
    </location>
</feature>
<reference evidence="10 11" key="1">
    <citation type="submission" date="2024-01" db="EMBL/GenBank/DDBJ databases">
        <title>The genome of the rayed Mediterranean limpet Patella caerulea (Linnaeus, 1758).</title>
        <authorList>
            <person name="Anh-Thu Weber A."/>
            <person name="Halstead-Nussloch G."/>
        </authorList>
    </citation>
    <scope>NUCLEOTIDE SEQUENCE [LARGE SCALE GENOMIC DNA]</scope>
    <source>
        <strain evidence="10">AATW-2023a</strain>
        <tissue evidence="10">Whole specimen</tissue>
    </source>
</reference>
<keyword evidence="5 8" id="KW-0472">Membrane</keyword>
<comment type="similarity">
    <text evidence="2">Belongs to the prominin family.</text>
</comment>
<accession>A0AAN8PVY6</accession>
<keyword evidence="3 8" id="KW-0812">Transmembrane</keyword>
<dbReference type="EMBL" id="JAZGQO010000009">
    <property type="protein sequence ID" value="KAK6177840.1"/>
    <property type="molecule type" value="Genomic_DNA"/>
</dbReference>
<comment type="caution">
    <text evidence="10">The sequence shown here is derived from an EMBL/GenBank/DDBJ whole genome shotgun (WGS) entry which is preliminary data.</text>
</comment>
<dbReference type="AlphaFoldDB" id="A0AAN8PVY6"/>
<evidence type="ECO:0000256" key="1">
    <source>
        <dbReference type="ARBA" id="ARBA00004141"/>
    </source>
</evidence>
<evidence type="ECO:0000256" key="5">
    <source>
        <dbReference type="ARBA" id="ARBA00023136"/>
    </source>
</evidence>
<comment type="subcellular location">
    <subcellularLocation>
        <location evidence="1">Membrane</location>
        <topology evidence="1">Multi-pass membrane protein</topology>
    </subcellularLocation>
</comment>
<name>A0AAN8PVY6_PATCE</name>
<evidence type="ECO:0000256" key="2">
    <source>
        <dbReference type="ARBA" id="ARBA00006058"/>
    </source>
</evidence>
<keyword evidence="6" id="KW-0325">Glycoprotein</keyword>
<dbReference type="PANTHER" id="PTHR22730">
    <property type="entry name" value="PROMININ PROM PROTEIN"/>
    <property type="match status" value="1"/>
</dbReference>
<feature type="signal peptide" evidence="9">
    <location>
        <begin position="1"/>
        <end position="19"/>
    </location>
</feature>
<evidence type="ECO:0000256" key="3">
    <source>
        <dbReference type="ARBA" id="ARBA00022692"/>
    </source>
</evidence>
<feature type="transmembrane region" description="Helical" evidence="8">
    <location>
        <begin position="438"/>
        <end position="464"/>
    </location>
</feature>
<sequence>MLCRTIGILIVCVVYLCEAADPVLTPQTLNDSVQNTADSNSNIVWSDIPKGQTYNTDATYDDGGMGPLFDFARNFINTVFSGGFPYDFIVDVKDGNFEITRDYMQVLSLFGGYAAAIVIGFLFIIIFTIVGCCFCCCRCCGNCGGKMLQKSSPSAGCRRKVYSVILLVLVVFTGVGCICIYVSNDRMTTAIDKFDVTVGNNLDDVDLFLNNTVTQVKHLLENDLNFTFDVLFRDLDNVDVLVGIPVRDQFDQSAGINSIFTQVGNLQTDVNTVISNFDTVDNDLTNLKSNFTSFKTELDNWILDYESTRSGCTTSQTAGVCATFVDGNNLSPPFDPNNIDISSAKTEIDNVRSQDMSSLVQTAKDEFNGIPERVKNDSATAIQDMKTTVNNYKGEITPIINTIENFQTDASGSLNIEDIKKTVTEYSDLAKPYDKYRWYGGVGLTSIVLLVVLLEFLGLAFGVCGSSSDTLPTERSCLSNAGGNMLMAAVGFIFIFSWLLMFLTTLTFIIGAPVEKFLCEPLSEPELETIQKLIDNFGLLGNGNESFLGKTLLNDPNVDLKIGTVLKDCGEGKTAYTAFKLKYMSGFNLSIIQNYKSQLDIDNKLNGFSVDFSTIEVAPASLKDNMQNFKDSITNMNFSSYTEELNKNVTGDDLTAFITALTAAINAASTSDFKTNMTTHRDDLITIRDGSFANTVASKNTLSSSMSSLETSVGGIPAKIDTLLASLNTTQEFLNTNGSTVLTNVLRDFVLRVFTITDALVNRAISGLENDVAKCTPVYNLYQSVVVIGFCKYVIDAFNGFWFCIGWCIFFFVPSTIFSVKLAKHFRRMKQLDMYDATLPTKNGDQWASGSKPPMGDRYALPSNKVGHSDKF</sequence>
<evidence type="ECO:0000313" key="10">
    <source>
        <dbReference type="EMBL" id="KAK6177840.1"/>
    </source>
</evidence>
<feature type="chain" id="PRO_5042986830" description="Prominin-like protein" evidence="9">
    <location>
        <begin position="20"/>
        <end position="872"/>
    </location>
</feature>
<evidence type="ECO:0000313" key="11">
    <source>
        <dbReference type="Proteomes" id="UP001347796"/>
    </source>
</evidence>
<feature type="region of interest" description="Disordered" evidence="7">
    <location>
        <begin position="845"/>
        <end position="872"/>
    </location>
</feature>
<dbReference type="Proteomes" id="UP001347796">
    <property type="component" value="Unassembled WGS sequence"/>
</dbReference>